<sequence>MLEQLLGALLFLFGFQLGGSVRGESTPSAVTASSSSILHNDIAGLEAKFLKNQKNALSNWEAKRASFSASLAIIKDEKKKTRMETLQNRLNEINKNQTTLYMGTLKRLNTGVEKIQEASQQHATESGKNTSDVTAKISSANTAIADAIAVVTEQVQKTYVMTITSETQLKQNFGKERSKLATDLKKSRDAVGNARKKVGDALKALKSLAAGKPIKILLSEEAK</sequence>
<evidence type="ECO:0000313" key="2">
    <source>
        <dbReference type="Proteomes" id="UP000034521"/>
    </source>
</evidence>
<protein>
    <submittedName>
        <fullName evidence="1">Uncharacterized protein</fullName>
    </submittedName>
</protein>
<proteinExistence type="predicted"/>
<gene>
    <name evidence="1" type="ORF">UW52_C0065G0009</name>
</gene>
<organism evidence="1 2">
    <name type="scientific">Candidatus Gottesmanbacteria bacterium GW2011_GWA1_44_24b</name>
    <dbReference type="NCBI Taxonomy" id="1618437"/>
    <lineage>
        <taxon>Bacteria</taxon>
        <taxon>Candidatus Gottesmaniibacteriota</taxon>
    </lineage>
</organism>
<accession>A0A0G1IF62</accession>
<comment type="caution">
    <text evidence="1">The sequence shown here is derived from an EMBL/GenBank/DDBJ whole genome shotgun (WGS) entry which is preliminary data.</text>
</comment>
<evidence type="ECO:0000313" key="1">
    <source>
        <dbReference type="EMBL" id="KKT57815.1"/>
    </source>
</evidence>
<dbReference type="EMBL" id="LCIQ01000065">
    <property type="protein sequence ID" value="KKT57815.1"/>
    <property type="molecule type" value="Genomic_DNA"/>
</dbReference>
<dbReference type="Proteomes" id="UP000034521">
    <property type="component" value="Unassembled WGS sequence"/>
</dbReference>
<dbReference type="AlphaFoldDB" id="A0A0G1IF62"/>
<name>A0A0G1IF62_9BACT</name>
<reference evidence="1 2" key="1">
    <citation type="journal article" date="2015" name="Nature">
        <title>rRNA introns, odd ribosomes, and small enigmatic genomes across a large radiation of phyla.</title>
        <authorList>
            <person name="Brown C.T."/>
            <person name="Hug L.A."/>
            <person name="Thomas B.C."/>
            <person name="Sharon I."/>
            <person name="Castelle C.J."/>
            <person name="Singh A."/>
            <person name="Wilkins M.J."/>
            <person name="Williams K.H."/>
            <person name="Banfield J.F."/>
        </authorList>
    </citation>
    <scope>NUCLEOTIDE SEQUENCE [LARGE SCALE GENOMIC DNA]</scope>
</reference>